<keyword evidence="2" id="KW-1185">Reference proteome</keyword>
<dbReference type="OrthoDB" id="419333at2759"/>
<dbReference type="PANTHER" id="PTHR31296:SF1">
    <property type="entry name" value="MITOCHONDRIAL PROTEIN C2ORF69"/>
    <property type="match status" value="1"/>
</dbReference>
<sequence>MVVESLYLTALLSQSVLTVCLFMDRWSGILKVPLYPNSKAQYRVAASLCLSPSSKSLIVPSANAIFFNGDQVEGTGNPVIERLSDLERIAEILVSKFGGSLNAWVIEASTFNGPFAVYKDFIPSVNRWGEPKSYSETGFPASASTISLLSHCLKEAKKIISGRHKESFQVGVSASSFCQPKTFILGFSKGGTVLNQLVTELGSAEVKSTEHPTNLNEQLTNGDLVNIPAENQIIPNSKEILLNSIAEIHYVDVGLNSAGAYLTDGDVIERLSKRLVLGAAGIRFFLHGTPRQWCDSRRALIRNEKDKLVQLLESQGQRSGGKLRVCERFYFADKSPSLQMHFEIIEILDVS</sequence>
<dbReference type="Pfam" id="PF10561">
    <property type="entry name" value="C2orf69"/>
    <property type="match status" value="1"/>
</dbReference>
<protein>
    <submittedName>
        <fullName evidence="1">Uncharacterized protein</fullName>
    </submittedName>
</protein>
<dbReference type="PANTHER" id="PTHR31296">
    <property type="entry name" value="UPF0565 PROTEIN C2ORF69"/>
    <property type="match status" value="1"/>
</dbReference>
<dbReference type="Proteomes" id="UP000325577">
    <property type="component" value="Linkage Group LG6"/>
</dbReference>
<reference evidence="1 2" key="1">
    <citation type="submission" date="2019-09" db="EMBL/GenBank/DDBJ databases">
        <title>A chromosome-level genome assembly of the Chinese tupelo Nyssa sinensis.</title>
        <authorList>
            <person name="Yang X."/>
            <person name="Kang M."/>
            <person name="Yang Y."/>
            <person name="Xiong H."/>
            <person name="Wang M."/>
            <person name="Zhang Z."/>
            <person name="Wang Z."/>
            <person name="Wu H."/>
            <person name="Ma T."/>
            <person name="Liu J."/>
            <person name="Xi Z."/>
        </authorList>
    </citation>
    <scope>NUCLEOTIDE SEQUENCE [LARGE SCALE GENOMIC DNA]</scope>
    <source>
        <strain evidence="1">J267</strain>
        <tissue evidence="1">Leaf</tissue>
    </source>
</reference>
<dbReference type="InterPro" id="IPR018881">
    <property type="entry name" value="C2orf69_mit"/>
</dbReference>
<evidence type="ECO:0000313" key="2">
    <source>
        <dbReference type="Proteomes" id="UP000325577"/>
    </source>
</evidence>
<dbReference type="AlphaFoldDB" id="A0A5J4ZQZ8"/>
<accession>A0A5J4ZQZ8</accession>
<proteinExistence type="predicted"/>
<evidence type="ECO:0000313" key="1">
    <source>
        <dbReference type="EMBL" id="KAA8520449.1"/>
    </source>
</evidence>
<gene>
    <name evidence="1" type="ORF">F0562_014705</name>
</gene>
<organism evidence="1 2">
    <name type="scientific">Nyssa sinensis</name>
    <dbReference type="NCBI Taxonomy" id="561372"/>
    <lineage>
        <taxon>Eukaryota</taxon>
        <taxon>Viridiplantae</taxon>
        <taxon>Streptophyta</taxon>
        <taxon>Embryophyta</taxon>
        <taxon>Tracheophyta</taxon>
        <taxon>Spermatophyta</taxon>
        <taxon>Magnoliopsida</taxon>
        <taxon>eudicotyledons</taxon>
        <taxon>Gunneridae</taxon>
        <taxon>Pentapetalae</taxon>
        <taxon>asterids</taxon>
        <taxon>Cornales</taxon>
        <taxon>Nyssaceae</taxon>
        <taxon>Nyssa</taxon>
    </lineage>
</organism>
<dbReference type="GO" id="GO:0005739">
    <property type="term" value="C:mitochondrion"/>
    <property type="evidence" value="ECO:0007669"/>
    <property type="project" value="TreeGrafter"/>
</dbReference>
<name>A0A5J4ZQZ8_9ASTE</name>
<dbReference type="EMBL" id="CM018049">
    <property type="protein sequence ID" value="KAA8520449.1"/>
    <property type="molecule type" value="Genomic_DNA"/>
</dbReference>